<protein>
    <submittedName>
        <fullName evidence="1">Anthocyanidin 3-O-glucosyltransferase-like</fullName>
    </submittedName>
</protein>
<reference evidence="1" key="1">
    <citation type="submission" date="2025-08" db="UniProtKB">
        <authorList>
            <consortium name="RefSeq"/>
        </authorList>
    </citation>
    <scope>IDENTIFICATION</scope>
</reference>
<name>A0A1S4CHZ7_TOBAC</name>
<gene>
    <name evidence="1" type="primary">LOC107819220</name>
</gene>
<dbReference type="STRING" id="4097.A0A1S4CHZ7"/>
<dbReference type="RefSeq" id="XP_016500793.1">
    <property type="nucleotide sequence ID" value="XM_016645307.1"/>
</dbReference>
<dbReference type="Gene3D" id="3.40.50.2000">
    <property type="entry name" value="Glycogen Phosphorylase B"/>
    <property type="match status" value="2"/>
</dbReference>
<accession>A0A1S4CHZ7</accession>
<dbReference type="OrthoDB" id="5835829at2759"/>
<dbReference type="PANTHER" id="PTHR48044">
    <property type="entry name" value="GLYCOSYLTRANSFERASE"/>
    <property type="match status" value="1"/>
</dbReference>
<organism evidence="1">
    <name type="scientific">Nicotiana tabacum</name>
    <name type="common">Common tobacco</name>
    <dbReference type="NCBI Taxonomy" id="4097"/>
    <lineage>
        <taxon>Eukaryota</taxon>
        <taxon>Viridiplantae</taxon>
        <taxon>Streptophyta</taxon>
        <taxon>Embryophyta</taxon>
        <taxon>Tracheophyta</taxon>
        <taxon>Spermatophyta</taxon>
        <taxon>Magnoliopsida</taxon>
        <taxon>eudicotyledons</taxon>
        <taxon>Gunneridae</taxon>
        <taxon>Pentapetalae</taxon>
        <taxon>asterids</taxon>
        <taxon>lamiids</taxon>
        <taxon>Solanales</taxon>
        <taxon>Solanaceae</taxon>
        <taxon>Nicotianoideae</taxon>
        <taxon>Nicotianeae</taxon>
        <taxon>Nicotiana</taxon>
    </lineage>
</organism>
<proteinExistence type="predicted"/>
<evidence type="ECO:0000313" key="1">
    <source>
        <dbReference type="RefSeq" id="XP_016500793.1"/>
    </source>
</evidence>
<dbReference type="GO" id="GO:0035251">
    <property type="term" value="F:UDP-glucosyltransferase activity"/>
    <property type="evidence" value="ECO:0000318"/>
    <property type="project" value="GO_Central"/>
</dbReference>
<dbReference type="KEGG" id="nta:107819220"/>
<feature type="non-terminal residue" evidence="1">
    <location>
        <position position="1"/>
    </location>
</feature>
<dbReference type="SMR" id="A0A1S4CHZ7"/>
<dbReference type="GO" id="GO:1901135">
    <property type="term" value="P:carbohydrate derivative metabolic process"/>
    <property type="evidence" value="ECO:0007669"/>
    <property type="project" value="UniProtKB-ARBA"/>
</dbReference>
<dbReference type="PANTHER" id="PTHR48044:SF23">
    <property type="entry name" value="ANTHOCYANIDIN 3-O-GLUCOSYLTRANSFERASE-LIKE"/>
    <property type="match status" value="1"/>
</dbReference>
<dbReference type="AlphaFoldDB" id="A0A1S4CHZ7"/>
<sequence>VPSDKLEGNRDVLMNDAVLSDNGLETNIDVIMMDLEERDQIVEVKVTVRDASEYENGTIKITYATAESAKLASSAVKRIIGGRLFDVRRATLRTQEGCSAILAKTCSQMEGPYVKYVKAQFNKPVFLVGPVVPDPPSGKLEERWSSWLNKFEAGIVIYCSFGSETFLKDEQIKELALGLEQTGLSFFLVLNFPANDDLSVELNRALPEGFLERLVISSY</sequence>
<dbReference type="SUPFAM" id="SSF53756">
    <property type="entry name" value="UDP-Glycosyltransferase/glycogen phosphorylase"/>
    <property type="match status" value="1"/>
</dbReference>
<dbReference type="PaxDb" id="4097-A0A1S4CHZ7"/>